<feature type="transmembrane region" description="Helical" evidence="9">
    <location>
        <begin position="86"/>
        <end position="110"/>
    </location>
</feature>
<evidence type="ECO:0000256" key="7">
    <source>
        <dbReference type="ARBA" id="ARBA00022989"/>
    </source>
</evidence>
<dbReference type="GO" id="GO:0006817">
    <property type="term" value="P:phosphate ion transport"/>
    <property type="evidence" value="ECO:0007669"/>
    <property type="project" value="UniProtKB-KW"/>
</dbReference>
<feature type="transmembrane region" description="Helical" evidence="9">
    <location>
        <begin position="176"/>
        <end position="199"/>
    </location>
</feature>
<evidence type="ECO:0000256" key="2">
    <source>
        <dbReference type="ARBA" id="ARBA00007069"/>
    </source>
</evidence>
<proteinExistence type="inferred from homology"/>
<name>A0A2A9EGJ5_9MICO</name>
<evidence type="ECO:0000256" key="10">
    <source>
        <dbReference type="RuleBase" id="RU363054"/>
    </source>
</evidence>
<comment type="caution">
    <text evidence="13">The sequence shown here is derived from an EMBL/GenBank/DDBJ whole genome shotgun (WGS) entry which is preliminary data.</text>
</comment>
<dbReference type="PANTHER" id="PTHR30425">
    <property type="entry name" value="PHOSPHATE TRANSPORT SYSTEM PERMEASE PROTEIN PST"/>
    <property type="match status" value="1"/>
</dbReference>
<dbReference type="EMBL" id="PDJH01000001">
    <property type="protein sequence ID" value="PFG37339.1"/>
    <property type="molecule type" value="Genomic_DNA"/>
</dbReference>
<dbReference type="PANTHER" id="PTHR30425:SF1">
    <property type="entry name" value="PHOSPHATE TRANSPORT SYSTEM PERMEASE PROTEIN PSTC"/>
    <property type="match status" value="1"/>
</dbReference>
<feature type="transmembrane region" description="Helical" evidence="9">
    <location>
        <begin position="138"/>
        <end position="164"/>
    </location>
</feature>
<comment type="similarity">
    <text evidence="2 10">Belongs to the binding-protein-dependent transport system permease family. CysTW subfamily.</text>
</comment>
<feature type="transmembrane region" description="Helical" evidence="9">
    <location>
        <begin position="230"/>
        <end position="249"/>
    </location>
</feature>
<protein>
    <recommendedName>
        <fullName evidence="10">Phosphate transport system permease protein</fullName>
    </recommendedName>
</protein>
<dbReference type="PROSITE" id="PS50928">
    <property type="entry name" value="ABC_TM1"/>
    <property type="match status" value="1"/>
</dbReference>
<dbReference type="Gene3D" id="1.10.3720.10">
    <property type="entry name" value="MetI-like"/>
    <property type="match status" value="1"/>
</dbReference>
<keyword evidence="8 9" id="KW-0472">Membrane</keyword>
<dbReference type="InterPro" id="IPR035906">
    <property type="entry name" value="MetI-like_sf"/>
</dbReference>
<evidence type="ECO:0000256" key="5">
    <source>
        <dbReference type="ARBA" id="ARBA00022592"/>
    </source>
</evidence>
<dbReference type="CDD" id="cd06261">
    <property type="entry name" value="TM_PBP2"/>
    <property type="match status" value="1"/>
</dbReference>
<accession>A0A2A9EGJ5</accession>
<feature type="region of interest" description="Disordered" evidence="11">
    <location>
        <begin position="1"/>
        <end position="59"/>
    </location>
</feature>
<dbReference type="InterPro" id="IPR000515">
    <property type="entry name" value="MetI-like"/>
</dbReference>
<organism evidence="13 14">
    <name type="scientific">Flavimobilis soli</name>
    <dbReference type="NCBI Taxonomy" id="442709"/>
    <lineage>
        <taxon>Bacteria</taxon>
        <taxon>Bacillati</taxon>
        <taxon>Actinomycetota</taxon>
        <taxon>Actinomycetes</taxon>
        <taxon>Micrococcales</taxon>
        <taxon>Jonesiaceae</taxon>
        <taxon>Flavimobilis</taxon>
    </lineage>
</organism>
<dbReference type="AlphaFoldDB" id="A0A2A9EGJ5"/>
<evidence type="ECO:0000256" key="6">
    <source>
        <dbReference type="ARBA" id="ARBA00022692"/>
    </source>
</evidence>
<keyword evidence="7 9" id="KW-1133">Transmembrane helix</keyword>
<dbReference type="GO" id="GO:0005886">
    <property type="term" value="C:plasma membrane"/>
    <property type="evidence" value="ECO:0007669"/>
    <property type="project" value="UniProtKB-SubCell"/>
</dbReference>
<evidence type="ECO:0000313" key="13">
    <source>
        <dbReference type="EMBL" id="PFG37339.1"/>
    </source>
</evidence>
<keyword evidence="6 9" id="KW-0812">Transmembrane</keyword>
<evidence type="ECO:0000256" key="11">
    <source>
        <dbReference type="SAM" id="MobiDB-lite"/>
    </source>
</evidence>
<sequence length="379" mass="39149">MAVTGSHASPEATAPAPAGAAPEGTPPQGAAATPGGTVPPRRGAQPGRAEAARPDDAQPDGATVAAEVFLRASGTRRIADKVFHGLSAAAGLTILVVLAAVAVFLVLRAWPALTASDDELATISWLRGASIAEYVGPLVFGTLLSALLALVIAVPLSVGIALFISHYAPRRAAQALGYVIDLLAAIPSVVYGLWGALWLSGVLDPVFRWLTDVLGGVPVFEGYAAPARNVLMAATVLAVMILPIITAVAREVFLQTPRLHEEAALALGATRWEMVRTAVLPFGRSGLVSAAMLGLGRALGETMAVLMILSPGYLFSFFLLKPGQHQTIAANIAAKFPEASGLSVSVLIATGLALFVITFAVNMVARWIIARRAEFSGAS</sequence>
<evidence type="ECO:0000256" key="1">
    <source>
        <dbReference type="ARBA" id="ARBA00004651"/>
    </source>
</evidence>
<dbReference type="GO" id="GO:0005315">
    <property type="term" value="F:phosphate transmembrane transporter activity"/>
    <property type="evidence" value="ECO:0007669"/>
    <property type="project" value="InterPro"/>
</dbReference>
<dbReference type="InterPro" id="IPR011864">
    <property type="entry name" value="Phosphate_PstC"/>
</dbReference>
<evidence type="ECO:0000256" key="9">
    <source>
        <dbReference type="RuleBase" id="RU363032"/>
    </source>
</evidence>
<reference evidence="13 14" key="1">
    <citation type="submission" date="2017-10" db="EMBL/GenBank/DDBJ databases">
        <title>Sequencing the genomes of 1000 actinobacteria strains.</title>
        <authorList>
            <person name="Klenk H.-P."/>
        </authorList>
    </citation>
    <scope>NUCLEOTIDE SEQUENCE [LARGE SCALE GENOMIC DNA]</scope>
    <source>
        <strain evidence="13 14">DSM 21574</strain>
    </source>
</reference>
<comment type="function">
    <text evidence="10">Part of the binding-protein-dependent transport system for phosphate; probably responsible for the translocation of the substrate across the membrane.</text>
</comment>
<feature type="transmembrane region" description="Helical" evidence="9">
    <location>
        <begin position="302"/>
        <end position="320"/>
    </location>
</feature>
<evidence type="ECO:0000259" key="12">
    <source>
        <dbReference type="PROSITE" id="PS50928"/>
    </source>
</evidence>
<keyword evidence="4 10" id="KW-1003">Cell membrane</keyword>
<keyword evidence="3 9" id="KW-0813">Transport</keyword>
<dbReference type="InterPro" id="IPR051124">
    <property type="entry name" value="Phosphate_Transport_Permease"/>
</dbReference>
<feature type="compositionally biased region" description="Low complexity" evidence="11">
    <location>
        <begin position="10"/>
        <end position="40"/>
    </location>
</feature>
<evidence type="ECO:0000256" key="4">
    <source>
        <dbReference type="ARBA" id="ARBA00022475"/>
    </source>
</evidence>
<dbReference type="Proteomes" id="UP000221394">
    <property type="component" value="Unassembled WGS sequence"/>
</dbReference>
<evidence type="ECO:0000256" key="8">
    <source>
        <dbReference type="ARBA" id="ARBA00023136"/>
    </source>
</evidence>
<evidence type="ECO:0000256" key="3">
    <source>
        <dbReference type="ARBA" id="ARBA00022448"/>
    </source>
</evidence>
<dbReference type="Pfam" id="PF00528">
    <property type="entry name" value="BPD_transp_1"/>
    <property type="match status" value="1"/>
</dbReference>
<dbReference type="NCBIfam" id="TIGR02138">
    <property type="entry name" value="phosphate_pstC"/>
    <property type="match status" value="1"/>
</dbReference>
<feature type="transmembrane region" description="Helical" evidence="9">
    <location>
        <begin position="340"/>
        <end position="365"/>
    </location>
</feature>
<keyword evidence="5 10" id="KW-0592">Phosphate transport</keyword>
<comment type="subcellular location">
    <subcellularLocation>
        <location evidence="1 9">Cell membrane</location>
        <topology evidence="1 9">Multi-pass membrane protein</topology>
    </subcellularLocation>
</comment>
<keyword evidence="14" id="KW-1185">Reference proteome</keyword>
<feature type="domain" description="ABC transmembrane type-1" evidence="12">
    <location>
        <begin position="139"/>
        <end position="365"/>
    </location>
</feature>
<gene>
    <name evidence="13" type="ORF">ATL41_2096</name>
</gene>
<evidence type="ECO:0000313" key="14">
    <source>
        <dbReference type="Proteomes" id="UP000221394"/>
    </source>
</evidence>
<dbReference type="SUPFAM" id="SSF161098">
    <property type="entry name" value="MetI-like"/>
    <property type="match status" value="1"/>
</dbReference>